<evidence type="ECO:0008006" key="3">
    <source>
        <dbReference type="Google" id="ProtNLM"/>
    </source>
</evidence>
<accession>A0ABW6CL64</accession>
<proteinExistence type="predicted"/>
<dbReference type="RefSeq" id="WP_377368510.1">
    <property type="nucleotide sequence ID" value="NZ_JAOTJD010000008.1"/>
</dbReference>
<name>A0ABW6CL64_9CAUL</name>
<dbReference type="Proteomes" id="UP001598130">
    <property type="component" value="Unassembled WGS sequence"/>
</dbReference>
<dbReference type="EMBL" id="JAOTJD010000008">
    <property type="protein sequence ID" value="MFD3263524.1"/>
    <property type="molecule type" value="Genomic_DNA"/>
</dbReference>
<organism evidence="1 2">
    <name type="scientific">Phenylobacterium ferrooxidans</name>
    <dbReference type="NCBI Taxonomy" id="2982689"/>
    <lineage>
        <taxon>Bacteria</taxon>
        <taxon>Pseudomonadati</taxon>
        <taxon>Pseudomonadota</taxon>
        <taxon>Alphaproteobacteria</taxon>
        <taxon>Caulobacterales</taxon>
        <taxon>Caulobacteraceae</taxon>
        <taxon>Phenylobacterium</taxon>
    </lineage>
</organism>
<evidence type="ECO:0000313" key="2">
    <source>
        <dbReference type="Proteomes" id="UP001598130"/>
    </source>
</evidence>
<protein>
    <recommendedName>
        <fullName evidence="3">Growth inhibitor PemK</fullName>
    </recommendedName>
</protein>
<reference evidence="1 2" key="1">
    <citation type="submission" date="2022-09" db="EMBL/GenBank/DDBJ databases">
        <title>New species of Phenylobacterium.</title>
        <authorList>
            <person name="Mieszkin S."/>
        </authorList>
    </citation>
    <scope>NUCLEOTIDE SEQUENCE [LARGE SCALE GENOMIC DNA]</scope>
    <source>
        <strain evidence="1 2">HK31-G</strain>
    </source>
</reference>
<keyword evidence="2" id="KW-1185">Reference proteome</keyword>
<sequence length="141" mass="15742">MALPKPEVGLVIRLNYLWRRERDQGRDNARYPRPCAIILSHRRAADGLTIVLVAPITHSAPTAAGSALEIPPRVKEHLGLDDARSWVVTDEVNEFAWPGFDLEPNQDGEIAYGILPPRLFNKIRDMVLESARSGGLGRILR</sequence>
<comment type="caution">
    <text evidence="1">The sequence shown here is derived from an EMBL/GenBank/DDBJ whole genome shotgun (WGS) entry which is preliminary data.</text>
</comment>
<evidence type="ECO:0000313" key="1">
    <source>
        <dbReference type="EMBL" id="MFD3263524.1"/>
    </source>
</evidence>
<gene>
    <name evidence="1" type="ORF">OCL97_06020</name>
</gene>